<dbReference type="EMBL" id="CASHSV030000002">
    <property type="protein sequence ID" value="CAJ2635541.1"/>
    <property type="molecule type" value="Genomic_DNA"/>
</dbReference>
<keyword evidence="2" id="KW-1185">Reference proteome</keyword>
<accession>A0ACB0ISP2</accession>
<protein>
    <submittedName>
        <fullName evidence="1">Uncharacterized protein</fullName>
    </submittedName>
</protein>
<name>A0ACB0ISP2_TRIPR</name>
<organism evidence="1 2">
    <name type="scientific">Trifolium pratense</name>
    <name type="common">Red clover</name>
    <dbReference type="NCBI Taxonomy" id="57577"/>
    <lineage>
        <taxon>Eukaryota</taxon>
        <taxon>Viridiplantae</taxon>
        <taxon>Streptophyta</taxon>
        <taxon>Embryophyta</taxon>
        <taxon>Tracheophyta</taxon>
        <taxon>Spermatophyta</taxon>
        <taxon>Magnoliopsida</taxon>
        <taxon>eudicotyledons</taxon>
        <taxon>Gunneridae</taxon>
        <taxon>Pentapetalae</taxon>
        <taxon>rosids</taxon>
        <taxon>fabids</taxon>
        <taxon>Fabales</taxon>
        <taxon>Fabaceae</taxon>
        <taxon>Papilionoideae</taxon>
        <taxon>50 kb inversion clade</taxon>
        <taxon>NPAAA clade</taxon>
        <taxon>Hologalegina</taxon>
        <taxon>IRL clade</taxon>
        <taxon>Trifolieae</taxon>
        <taxon>Trifolium</taxon>
    </lineage>
</organism>
<evidence type="ECO:0000313" key="2">
    <source>
        <dbReference type="Proteomes" id="UP001177021"/>
    </source>
</evidence>
<dbReference type="Proteomes" id="UP001177021">
    <property type="component" value="Unassembled WGS sequence"/>
</dbReference>
<proteinExistence type="predicted"/>
<evidence type="ECO:0000313" key="1">
    <source>
        <dbReference type="EMBL" id="CAJ2635541.1"/>
    </source>
</evidence>
<sequence length="246" mass="27315">MISFTLGALPVLKSLFIEGCKNLKSILIAEGATEKSLSFFRSIKIWDCNEFESFPSGGLATPNLVYIAVWKCAKLCSLPEAMNTLTDLQEMAIDNLPNLQSFVIDDLPISLRELTVGSVGGILRKTEATWNRLKYLSVLRIKGDDTVNAFVVPLLPAYLMTLCICGLSDKSIDWKWLQHLTSLQNLEIVIAPKLKLLPKKGLPSSLLVLSITHCPLLEGSLRRKQGKEWRKIAHIPSIIIDGELIT</sequence>
<comment type="caution">
    <text evidence="1">The sequence shown here is derived from an EMBL/GenBank/DDBJ whole genome shotgun (WGS) entry which is preliminary data.</text>
</comment>
<gene>
    <name evidence="1" type="ORF">MILVUS5_LOCUS6208</name>
</gene>
<reference evidence="1" key="1">
    <citation type="submission" date="2023-10" db="EMBL/GenBank/DDBJ databases">
        <authorList>
            <person name="Rodriguez Cubillos JULIANA M."/>
            <person name="De Vega J."/>
        </authorList>
    </citation>
    <scope>NUCLEOTIDE SEQUENCE</scope>
</reference>